<feature type="region of interest" description="Disordered" evidence="1">
    <location>
        <begin position="29"/>
        <end position="69"/>
    </location>
</feature>
<evidence type="ECO:0000256" key="1">
    <source>
        <dbReference type="SAM" id="MobiDB-lite"/>
    </source>
</evidence>
<feature type="compositionally biased region" description="Basic and acidic residues" evidence="1">
    <location>
        <begin position="45"/>
        <end position="58"/>
    </location>
</feature>
<dbReference type="EMBL" id="BGZK01000153">
    <property type="protein sequence ID" value="GBP23773.1"/>
    <property type="molecule type" value="Genomic_DNA"/>
</dbReference>
<accession>A0A4C1UBD3</accession>
<dbReference type="AlphaFoldDB" id="A0A4C1UBD3"/>
<evidence type="ECO:0000313" key="3">
    <source>
        <dbReference type="Proteomes" id="UP000299102"/>
    </source>
</evidence>
<comment type="caution">
    <text evidence="2">The sequence shown here is derived from an EMBL/GenBank/DDBJ whole genome shotgun (WGS) entry which is preliminary data.</text>
</comment>
<proteinExistence type="predicted"/>
<organism evidence="2 3">
    <name type="scientific">Eumeta variegata</name>
    <name type="common">Bagworm moth</name>
    <name type="synonym">Eumeta japonica</name>
    <dbReference type="NCBI Taxonomy" id="151549"/>
    <lineage>
        <taxon>Eukaryota</taxon>
        <taxon>Metazoa</taxon>
        <taxon>Ecdysozoa</taxon>
        <taxon>Arthropoda</taxon>
        <taxon>Hexapoda</taxon>
        <taxon>Insecta</taxon>
        <taxon>Pterygota</taxon>
        <taxon>Neoptera</taxon>
        <taxon>Endopterygota</taxon>
        <taxon>Lepidoptera</taxon>
        <taxon>Glossata</taxon>
        <taxon>Ditrysia</taxon>
        <taxon>Tineoidea</taxon>
        <taxon>Psychidae</taxon>
        <taxon>Oiketicinae</taxon>
        <taxon>Eumeta</taxon>
    </lineage>
</organism>
<protein>
    <submittedName>
        <fullName evidence="2">Uncharacterized protein</fullName>
    </submittedName>
</protein>
<sequence>MSMQATRERNETDTKISFVSTFRPAHDSWLTSIERQPSRPPPVAGDRERPSVYADRSRSLNIGHQHPKM</sequence>
<evidence type="ECO:0000313" key="2">
    <source>
        <dbReference type="EMBL" id="GBP23773.1"/>
    </source>
</evidence>
<gene>
    <name evidence="2" type="ORF">EVAR_13730_1</name>
</gene>
<dbReference type="Proteomes" id="UP000299102">
    <property type="component" value="Unassembled WGS sequence"/>
</dbReference>
<reference evidence="2 3" key="1">
    <citation type="journal article" date="2019" name="Commun. Biol.">
        <title>The bagworm genome reveals a unique fibroin gene that provides high tensile strength.</title>
        <authorList>
            <person name="Kono N."/>
            <person name="Nakamura H."/>
            <person name="Ohtoshi R."/>
            <person name="Tomita M."/>
            <person name="Numata K."/>
            <person name="Arakawa K."/>
        </authorList>
    </citation>
    <scope>NUCLEOTIDE SEQUENCE [LARGE SCALE GENOMIC DNA]</scope>
</reference>
<name>A0A4C1UBD3_EUMVA</name>
<keyword evidence="3" id="KW-1185">Reference proteome</keyword>